<dbReference type="PANTHER" id="PTHR37850">
    <property type="entry name" value="STRU PROTEIN"/>
    <property type="match status" value="1"/>
</dbReference>
<keyword evidence="4" id="KW-0282">Flagellum</keyword>
<dbReference type="Pfam" id="PF08666">
    <property type="entry name" value="SAF"/>
    <property type="match status" value="1"/>
</dbReference>
<dbReference type="PANTHER" id="PTHR37850:SF3">
    <property type="entry name" value="BLR7815 PROTEIN"/>
    <property type="match status" value="1"/>
</dbReference>
<dbReference type="AlphaFoldDB" id="A0A255GCJ4"/>
<proteinExistence type="predicted"/>
<dbReference type="SUPFAM" id="SSF51735">
    <property type="entry name" value="NAD(P)-binding Rossmann-fold domains"/>
    <property type="match status" value="1"/>
</dbReference>
<feature type="domain" description="Gfo/Idh/MocA-like oxidoreductase N-terminal" evidence="1">
    <location>
        <begin position="17"/>
        <end position="126"/>
    </location>
</feature>
<sequence>MSLSQLMSRRVEREGPIRVGVIGAGKFASMFLAQIPTSPGLHVVAICDLDVPKARQALERVGWTAEAYAADSLDQARRDGTTVVTDDVTQLLTGDAVEVIVEATGHPVAGCEHAIRAIDAGRHVVMVNVEADVLVGPLLQRRAATAGVVYTMAYGDQPALIAELVDWARTIGMEVVCAGKGTKYLPEYRASTPETVWSHYGFTDEQLAGGDFNPKMFNSFLDGTKSSIEMAAVANATGLLPPERGLEFPPVGAPDLPQALKPRTAGGVLARSGTVEVVSSLDRDGSEVPQDLRWGVYVTFRAPTEYAARCFAEYGMVTDDTGEYAALYRPYHLIGLELGVSVAQAVLRGESTGHVDHFAADVVSVAKRDLRAGELLDGEGGATVTGDVVPAASSLAARALPLGLSGGLKLERDVAAGAVVSAEDVRLDPADPTVRLRRELETSFG</sequence>
<keyword evidence="4" id="KW-0966">Cell projection</keyword>
<dbReference type="Pfam" id="PF21135">
    <property type="entry name" value="DRL_cat"/>
    <property type="match status" value="1"/>
</dbReference>
<dbReference type="Pfam" id="PF01408">
    <property type="entry name" value="GFO_IDH_MocA"/>
    <property type="match status" value="1"/>
</dbReference>
<keyword evidence="5" id="KW-1185">Reference proteome</keyword>
<organism evidence="4 5">
    <name type="scientific">Enemella evansiae</name>
    <dbReference type="NCBI Taxonomy" id="2016499"/>
    <lineage>
        <taxon>Bacteria</taxon>
        <taxon>Bacillati</taxon>
        <taxon>Actinomycetota</taxon>
        <taxon>Actinomycetes</taxon>
        <taxon>Propionibacteriales</taxon>
        <taxon>Propionibacteriaceae</taxon>
        <taxon>Enemella</taxon>
    </lineage>
</organism>
<evidence type="ECO:0000313" key="4">
    <source>
        <dbReference type="EMBL" id="OYO13609.1"/>
    </source>
</evidence>
<dbReference type="InterPro" id="IPR048423">
    <property type="entry name" value="DRL_cat"/>
</dbReference>
<comment type="caution">
    <text evidence="4">The sequence shown here is derived from an EMBL/GenBank/DDBJ whole genome shotgun (WGS) entry which is preliminary data.</text>
</comment>
<dbReference type="RefSeq" id="WP_094400214.1">
    <property type="nucleotide sequence ID" value="NZ_NMVL01000006.1"/>
</dbReference>
<dbReference type="CDD" id="cd11616">
    <property type="entry name" value="SAF_DH_OX_like"/>
    <property type="match status" value="1"/>
</dbReference>
<gene>
    <name evidence="4" type="ORF">CGZ94_11645</name>
</gene>
<dbReference type="GO" id="GO:0000166">
    <property type="term" value="F:nucleotide binding"/>
    <property type="evidence" value="ECO:0007669"/>
    <property type="project" value="InterPro"/>
</dbReference>
<dbReference type="InterPro" id="IPR036291">
    <property type="entry name" value="NAD(P)-bd_dom_sf"/>
</dbReference>
<keyword evidence="4" id="KW-0969">Cilium</keyword>
<dbReference type="InterPro" id="IPR013974">
    <property type="entry name" value="SAF"/>
</dbReference>
<dbReference type="EMBL" id="NMVO01000013">
    <property type="protein sequence ID" value="OYO13609.1"/>
    <property type="molecule type" value="Genomic_DNA"/>
</dbReference>
<feature type="domain" description="Oxidoreductase DRL-like catalytic" evidence="3">
    <location>
        <begin position="155"/>
        <end position="338"/>
    </location>
</feature>
<evidence type="ECO:0000259" key="2">
    <source>
        <dbReference type="Pfam" id="PF08666"/>
    </source>
</evidence>
<evidence type="ECO:0000313" key="5">
    <source>
        <dbReference type="Proteomes" id="UP000215896"/>
    </source>
</evidence>
<accession>A0A255GCJ4</accession>
<evidence type="ECO:0000259" key="3">
    <source>
        <dbReference type="Pfam" id="PF21135"/>
    </source>
</evidence>
<dbReference type="InterPro" id="IPR000683">
    <property type="entry name" value="Gfo/Idh/MocA-like_OxRdtase_N"/>
</dbReference>
<dbReference type="OrthoDB" id="9777844at2"/>
<dbReference type="Gene3D" id="3.40.50.720">
    <property type="entry name" value="NAD(P)-binding Rossmann-like Domain"/>
    <property type="match status" value="1"/>
</dbReference>
<evidence type="ECO:0000259" key="1">
    <source>
        <dbReference type="Pfam" id="PF01408"/>
    </source>
</evidence>
<protein>
    <submittedName>
        <fullName evidence="4">Flagellar biosynthesis protein FlgA</fullName>
    </submittedName>
</protein>
<feature type="domain" description="SAF" evidence="2">
    <location>
        <begin position="363"/>
        <end position="426"/>
    </location>
</feature>
<reference evidence="4 5" key="1">
    <citation type="submission" date="2017-07" db="EMBL/GenBank/DDBJ databases">
        <title>Draft whole genome sequences of clinical Proprionibacteriaceae strains.</title>
        <authorList>
            <person name="Bernier A.-M."/>
            <person name="Bernard K."/>
            <person name="Domingo M.-C."/>
        </authorList>
    </citation>
    <scope>NUCLEOTIDE SEQUENCE [LARGE SCALE GENOMIC DNA]</scope>
    <source>
        <strain evidence="4 5">NML 030167</strain>
    </source>
</reference>
<dbReference type="Proteomes" id="UP000215896">
    <property type="component" value="Unassembled WGS sequence"/>
</dbReference>
<name>A0A255GCJ4_9ACTN</name>